<evidence type="ECO:0000313" key="6">
    <source>
        <dbReference type="Proteomes" id="UP000005551"/>
    </source>
</evidence>
<dbReference type="Pfam" id="PF00005">
    <property type="entry name" value="ABC_tran"/>
    <property type="match status" value="1"/>
</dbReference>
<keyword evidence="2" id="KW-0547">Nucleotide-binding</keyword>
<dbReference type="InterPro" id="IPR003439">
    <property type="entry name" value="ABC_transporter-like_ATP-bd"/>
</dbReference>
<reference evidence="5 6" key="1">
    <citation type="submission" date="2012-05" db="EMBL/GenBank/DDBJ databases">
        <title>Genome sequence of Nitritalea halalkaliphila LW7.</title>
        <authorList>
            <person name="Jangir P.K."/>
            <person name="Singh A."/>
            <person name="Shivaji S."/>
            <person name="Sharma R."/>
        </authorList>
    </citation>
    <scope>NUCLEOTIDE SEQUENCE [LARGE SCALE GENOMIC DNA]</scope>
    <source>
        <strain evidence="5 6">LW7</strain>
    </source>
</reference>
<sequence length="286" mass="32046">MQHSSITEAPHIDIQDMDFTYSARVRLFDALRWRLERGSITGLLGKNGAGKSTFLRLVAGLLQPHGGAIYQAGVRPGDRSLALLQSQFLVPDAFEFPARSRVSSYVKAWSAFYPAFSFEKFEQILSDFQTSSARRFGEMSFGQQKKVHIAFALATNCPLLLMDEPTNGLDIPSKSYFRKILGRFLADEQSVIISTHQVKDVENLIDRIAVLEGGKMIFDQTLDSITQQYSMGLSTSLPEDALYHELMGGGYQFLRQRREGETQTPMQLELFFNAILSGKVNLTNGL</sequence>
<accession>I5C1L8</accession>
<keyword evidence="1" id="KW-0813">Transport</keyword>
<dbReference type="InterPro" id="IPR027417">
    <property type="entry name" value="P-loop_NTPase"/>
</dbReference>
<dbReference type="Proteomes" id="UP000005551">
    <property type="component" value="Unassembled WGS sequence"/>
</dbReference>
<dbReference type="STRING" id="1189621.A3SI_12804"/>
<dbReference type="PROSITE" id="PS50893">
    <property type="entry name" value="ABC_TRANSPORTER_2"/>
    <property type="match status" value="1"/>
</dbReference>
<feature type="domain" description="ABC transporter" evidence="4">
    <location>
        <begin position="12"/>
        <end position="238"/>
    </location>
</feature>
<dbReference type="OrthoDB" id="9808363at2"/>
<keyword evidence="6" id="KW-1185">Reference proteome</keyword>
<organism evidence="5 6">
    <name type="scientific">Nitritalea halalkaliphila LW7</name>
    <dbReference type="NCBI Taxonomy" id="1189621"/>
    <lineage>
        <taxon>Bacteria</taxon>
        <taxon>Pseudomonadati</taxon>
        <taxon>Bacteroidota</taxon>
        <taxon>Cytophagia</taxon>
        <taxon>Cytophagales</taxon>
        <taxon>Cyclobacteriaceae</taxon>
        <taxon>Nitritalea</taxon>
    </lineage>
</organism>
<dbReference type="InterPro" id="IPR051782">
    <property type="entry name" value="ABC_Transporter_VariousFunc"/>
</dbReference>
<evidence type="ECO:0000259" key="4">
    <source>
        <dbReference type="PROSITE" id="PS50893"/>
    </source>
</evidence>
<dbReference type="SUPFAM" id="SSF52540">
    <property type="entry name" value="P-loop containing nucleoside triphosphate hydrolases"/>
    <property type="match status" value="1"/>
</dbReference>
<evidence type="ECO:0000256" key="3">
    <source>
        <dbReference type="ARBA" id="ARBA00022840"/>
    </source>
</evidence>
<gene>
    <name evidence="5" type="ORF">A3SI_12804</name>
</gene>
<dbReference type="PATRIC" id="fig|1189621.3.peg.2671"/>
<dbReference type="InterPro" id="IPR003593">
    <property type="entry name" value="AAA+_ATPase"/>
</dbReference>
<evidence type="ECO:0000256" key="2">
    <source>
        <dbReference type="ARBA" id="ARBA00022741"/>
    </source>
</evidence>
<proteinExistence type="predicted"/>
<dbReference type="PANTHER" id="PTHR42939:SF1">
    <property type="entry name" value="ABC TRANSPORTER ATP-BINDING PROTEIN ALBC-RELATED"/>
    <property type="match status" value="1"/>
</dbReference>
<dbReference type="GO" id="GO:0016887">
    <property type="term" value="F:ATP hydrolysis activity"/>
    <property type="evidence" value="ECO:0007669"/>
    <property type="project" value="InterPro"/>
</dbReference>
<comment type="caution">
    <text evidence="5">The sequence shown here is derived from an EMBL/GenBank/DDBJ whole genome shotgun (WGS) entry which is preliminary data.</text>
</comment>
<dbReference type="Gene3D" id="3.40.50.300">
    <property type="entry name" value="P-loop containing nucleotide triphosphate hydrolases"/>
    <property type="match status" value="1"/>
</dbReference>
<evidence type="ECO:0000313" key="5">
    <source>
        <dbReference type="EMBL" id="EIM75720.1"/>
    </source>
</evidence>
<dbReference type="RefSeq" id="WP_009055703.1">
    <property type="nucleotide sequence ID" value="NZ_AJYA01000028.1"/>
</dbReference>
<dbReference type="AlphaFoldDB" id="I5C1L8"/>
<dbReference type="CDD" id="cd03230">
    <property type="entry name" value="ABC_DR_subfamily_A"/>
    <property type="match status" value="1"/>
</dbReference>
<dbReference type="PANTHER" id="PTHR42939">
    <property type="entry name" value="ABC TRANSPORTER ATP-BINDING PROTEIN ALBC-RELATED"/>
    <property type="match status" value="1"/>
</dbReference>
<evidence type="ECO:0000256" key="1">
    <source>
        <dbReference type="ARBA" id="ARBA00022448"/>
    </source>
</evidence>
<dbReference type="GO" id="GO:0005524">
    <property type="term" value="F:ATP binding"/>
    <property type="evidence" value="ECO:0007669"/>
    <property type="project" value="UniProtKB-KW"/>
</dbReference>
<name>I5C1L8_9BACT</name>
<dbReference type="SMART" id="SM00382">
    <property type="entry name" value="AAA"/>
    <property type="match status" value="1"/>
</dbReference>
<keyword evidence="3" id="KW-0067">ATP-binding</keyword>
<protein>
    <submittedName>
        <fullName evidence="5">ABC transporter</fullName>
    </submittedName>
</protein>
<dbReference type="EMBL" id="AJYA01000028">
    <property type="protein sequence ID" value="EIM75720.1"/>
    <property type="molecule type" value="Genomic_DNA"/>
</dbReference>